<dbReference type="SMR" id="A0A0L9Y949"/>
<gene>
    <name evidence="14 16" type="primary">addB</name>
    <name evidence="16" type="ORF">FC774_12265</name>
    <name evidence="17" type="ORF">FDB51_16695</name>
</gene>
<keyword evidence="2 14" id="KW-0540">Nuclease</keyword>
<organism evidence="16 19">
    <name type="scientific">Clostridium botulinum</name>
    <dbReference type="NCBI Taxonomy" id="1491"/>
    <lineage>
        <taxon>Bacteria</taxon>
        <taxon>Bacillati</taxon>
        <taxon>Bacillota</taxon>
        <taxon>Clostridia</taxon>
        <taxon>Eubacteriales</taxon>
        <taxon>Clostridiaceae</taxon>
        <taxon>Clostridium</taxon>
    </lineage>
</organism>
<evidence type="ECO:0000313" key="17">
    <source>
        <dbReference type="EMBL" id="NFN36713.1"/>
    </source>
</evidence>
<dbReference type="RefSeq" id="WP_012450421.1">
    <property type="nucleotide sequence ID" value="NZ_CP010520.1"/>
</dbReference>
<keyword evidence="7 14" id="KW-0347">Helicase</keyword>
<dbReference type="Proteomes" id="UP000476820">
    <property type="component" value="Unassembled WGS sequence"/>
</dbReference>
<keyword evidence="9 14" id="KW-0067">ATP-binding</keyword>
<dbReference type="GO" id="GO:0004386">
    <property type="term" value="F:helicase activity"/>
    <property type="evidence" value="ECO:0007669"/>
    <property type="project" value="UniProtKB-KW"/>
</dbReference>
<dbReference type="GO" id="GO:0051539">
    <property type="term" value="F:4 iron, 4 sulfur cluster binding"/>
    <property type="evidence" value="ECO:0007669"/>
    <property type="project" value="UniProtKB-KW"/>
</dbReference>
<evidence type="ECO:0000256" key="8">
    <source>
        <dbReference type="ARBA" id="ARBA00022839"/>
    </source>
</evidence>
<evidence type="ECO:0000256" key="3">
    <source>
        <dbReference type="ARBA" id="ARBA00022723"/>
    </source>
</evidence>
<dbReference type="PANTHER" id="PTHR30591:SF1">
    <property type="entry name" value="RECBCD ENZYME SUBUNIT RECC"/>
    <property type="match status" value="1"/>
</dbReference>
<evidence type="ECO:0000259" key="15">
    <source>
        <dbReference type="PROSITE" id="PS51217"/>
    </source>
</evidence>
<evidence type="ECO:0000313" key="16">
    <source>
        <dbReference type="EMBL" id="NFF88636.1"/>
    </source>
</evidence>
<name>A0A0L9Y949_CLOBO</name>
<dbReference type="InterPro" id="IPR038726">
    <property type="entry name" value="PDDEXK_AddAB-type"/>
</dbReference>
<dbReference type="Proteomes" id="UP000473681">
    <property type="component" value="Unassembled WGS sequence"/>
</dbReference>
<reference evidence="18 19" key="1">
    <citation type="submission" date="2019-04" db="EMBL/GenBank/DDBJ databases">
        <title>Genome sequencing of Clostridium botulinum Groups I-IV and Clostridium butyricum.</title>
        <authorList>
            <person name="Brunt J."/>
            <person name="Van Vliet A.H.M."/>
            <person name="Stringer S.C."/>
            <person name="Carter A.T."/>
            <person name="Peck M.W."/>
        </authorList>
    </citation>
    <scope>NUCLEOTIDE SEQUENCE [LARGE SCALE GENOMIC DNA]</scope>
    <source>
        <strain evidence="16 19">1605</strain>
        <strain evidence="17 18">CB-K-33E</strain>
    </source>
</reference>
<evidence type="ECO:0000256" key="5">
    <source>
        <dbReference type="ARBA" id="ARBA00022763"/>
    </source>
</evidence>
<dbReference type="EMBL" id="SWOV01000035">
    <property type="protein sequence ID" value="NFF88636.1"/>
    <property type="molecule type" value="Genomic_DNA"/>
</dbReference>
<feature type="binding site" evidence="14">
    <location>
        <position position="1115"/>
    </location>
    <ligand>
        <name>[4Fe-4S] cluster</name>
        <dbReference type="ChEBI" id="CHEBI:49883"/>
    </ligand>
</feature>
<comment type="miscellaneous">
    <text evidence="14">Despite having conserved helicase domains, this subunit does not have helicase activity.</text>
</comment>
<dbReference type="PANTHER" id="PTHR30591">
    <property type="entry name" value="RECBCD ENZYME SUBUNIT RECC"/>
    <property type="match status" value="1"/>
</dbReference>
<keyword evidence="8 14" id="KW-0269">Exonuclease</keyword>
<dbReference type="InterPro" id="IPR027417">
    <property type="entry name" value="P-loop_NTPase"/>
</dbReference>
<evidence type="ECO:0000256" key="9">
    <source>
        <dbReference type="ARBA" id="ARBA00022840"/>
    </source>
</evidence>
<keyword evidence="1 14" id="KW-0004">4Fe-4S</keyword>
<keyword evidence="6 14" id="KW-0378">Hydrolase</keyword>
<comment type="subunit">
    <text evidence="14">Heterodimer of AddA and AddB.</text>
</comment>
<evidence type="ECO:0000256" key="4">
    <source>
        <dbReference type="ARBA" id="ARBA00022741"/>
    </source>
</evidence>
<sequence length="1152" mass="134107">MSIRFIYGRAGSGKSLFCINQIKKLIDSDKEKKIILLVPEQYTFTTENKVLNYIGERAFLNTHVLSFRTMCQKVFEECGGRVKQIIKDTGKHMLINKVLNEKIDDLSYFKKMSREQGFNNIISELITEFKKYNINIDALRDLTDKIDDNELVEKIRELSLIYEEFNVKMHSSYIDTDDELTLLAKKLLANNIYANSEIWIDEFTTFTPQQLEIIRILSKASVVNITLCMDKIENSDVEDITNVFSSIENTENRLLKLMEENNIGYLNPINLNSKLPYRFKNSEELSHIEKYCITYPFKSYKGKNKDVRLYKANNTYDEIEKVAKDIIRLVRDRNYRFRDISVVCRNIENYNKIISVIFNDYEIPFFMDQKIKLLNNPLIVLITSAFEVVLKNWSYESVFKYLKSGLTGFNIYDIDRLENFVLEHGIKSYKWNEEEIEKLKNIKIENGATEDELTIFNLMEEVRNSLISFHKLIEGKHYVRDICKALYEFLLSIKAFERIDEWIIKFEELKLEDKVKEYKQVESIVIDMLDQAVEVMGSDVVDTFEFFKILNSGFENEEIGVIPVALDQVNVGDIARIKGREVKALYIVGINDGILPAAHKDEGILSDRDRIELKEFGIVLAADGRSKAFEEQFVVYTALTIASEYLMLSYPMADFEGKSLRPSIIISRIKKILPNLVEESSLYDLSKRSDHFNKVISPIPTFNELIFALRRELEDEDIDEEYWGEVYNWFKENEDFKWKIENTFKGLRYSNTGEKVSRNKLLSLYKNDLGKLSFSVSRLEKYAECPFSYFIQYGLKAKNRKVYEFTPPDLGSFVHDILDSFTNKVKKEKIAWSDLDMIKCKNIVSELIDTKLKEDSGSILNSTNKYKYFSKRFKRVISKSVSVISEQMRRGEFEVFNNEFSFGSYNDGEAIVLELPSNEKVYLNGRIDRIDTLDLEGSTYLRIVDYKTGNKHFDLNQFYYGLQMQLLVYLDALIKNSEYILKKQALPGAVLYFKVDDPIIKTKGDITTEELEKEVLSNLKMNGLILKDAKVVKAMDRGIETDGYSLVIPAALKKDGDFKAGSEVVTEEQFTLLREYVNKKMIDLCEDMLCGDIKIQPTKDSDGSHCEFCDFSSICQFDSSIEDNKYKIIMKKSKDEIWNNIRDELNDDKKEN</sequence>
<evidence type="ECO:0000256" key="1">
    <source>
        <dbReference type="ARBA" id="ARBA00022485"/>
    </source>
</evidence>
<evidence type="ECO:0000256" key="2">
    <source>
        <dbReference type="ARBA" id="ARBA00022722"/>
    </source>
</evidence>
<dbReference type="GO" id="GO:0005524">
    <property type="term" value="F:ATP binding"/>
    <property type="evidence" value="ECO:0007669"/>
    <property type="project" value="UniProtKB-UniRule"/>
</dbReference>
<feature type="binding site" evidence="14">
    <location>
        <position position="785"/>
    </location>
    <ligand>
        <name>[4Fe-4S] cluster</name>
        <dbReference type="ChEBI" id="CHEBI:49883"/>
    </ligand>
</feature>
<dbReference type="NCBIfam" id="TIGR02773">
    <property type="entry name" value="addB_Gpos"/>
    <property type="match status" value="1"/>
</dbReference>
<evidence type="ECO:0000256" key="14">
    <source>
        <dbReference type="HAMAP-Rule" id="MF_01452"/>
    </source>
</evidence>
<dbReference type="EMBL" id="SWVK01000029">
    <property type="protein sequence ID" value="NFN36713.1"/>
    <property type="molecule type" value="Genomic_DNA"/>
</dbReference>
<evidence type="ECO:0000256" key="12">
    <source>
        <dbReference type="ARBA" id="ARBA00023125"/>
    </source>
</evidence>
<feature type="binding site" evidence="14">
    <location>
        <position position="1109"/>
    </location>
    <ligand>
        <name>[4Fe-4S] cluster</name>
        <dbReference type="ChEBI" id="CHEBI:49883"/>
    </ligand>
</feature>
<evidence type="ECO:0000256" key="7">
    <source>
        <dbReference type="ARBA" id="ARBA00022806"/>
    </source>
</evidence>
<comment type="caution">
    <text evidence="16">The sequence shown here is derived from an EMBL/GenBank/DDBJ whole genome shotgun (WGS) entry which is preliminary data.</text>
</comment>
<evidence type="ECO:0000313" key="19">
    <source>
        <dbReference type="Proteomes" id="UP000476820"/>
    </source>
</evidence>
<dbReference type="Gene3D" id="3.90.320.10">
    <property type="match status" value="1"/>
</dbReference>
<keyword evidence="5 14" id="KW-0227">DNA damage</keyword>
<dbReference type="OrthoDB" id="9758506at2"/>
<dbReference type="GO" id="GO:0003690">
    <property type="term" value="F:double-stranded DNA binding"/>
    <property type="evidence" value="ECO:0007669"/>
    <property type="project" value="UniProtKB-UniRule"/>
</dbReference>
<keyword evidence="12 14" id="KW-0238">DNA-binding</keyword>
<dbReference type="InterPro" id="IPR011604">
    <property type="entry name" value="PDDEXK-like_dom_sf"/>
</dbReference>
<dbReference type="GO" id="GO:0008409">
    <property type="term" value="F:5'-3' exonuclease activity"/>
    <property type="evidence" value="ECO:0007669"/>
    <property type="project" value="UniProtKB-UniRule"/>
</dbReference>
<dbReference type="HAMAP" id="MF_01452">
    <property type="entry name" value="AddB_type1"/>
    <property type="match status" value="1"/>
</dbReference>
<evidence type="ECO:0000256" key="11">
    <source>
        <dbReference type="ARBA" id="ARBA00023014"/>
    </source>
</evidence>
<evidence type="ECO:0000256" key="13">
    <source>
        <dbReference type="ARBA" id="ARBA00023204"/>
    </source>
</evidence>
<dbReference type="PROSITE" id="PS51217">
    <property type="entry name" value="UVRD_HELICASE_CTER"/>
    <property type="match status" value="1"/>
</dbReference>
<dbReference type="InterPro" id="IPR014017">
    <property type="entry name" value="DNA_helicase_UvrD-like_C"/>
</dbReference>
<evidence type="ECO:0000256" key="10">
    <source>
        <dbReference type="ARBA" id="ARBA00023004"/>
    </source>
</evidence>
<comment type="function">
    <text evidence="14">The heterodimer acts as both an ATP-dependent DNA helicase and an ATP-dependent, dual-direction single-stranded exonuclease. Recognizes the chi site generating a DNA molecule suitable for the initiation of homologous recombination. The AddB subunit has 5' -&gt; 3' nuclease activity but not helicase activity.</text>
</comment>
<keyword evidence="4 14" id="KW-0547">Nucleotide-binding</keyword>
<evidence type="ECO:0000313" key="18">
    <source>
        <dbReference type="Proteomes" id="UP000473681"/>
    </source>
</evidence>
<dbReference type="Gene3D" id="6.10.140.1030">
    <property type="match status" value="1"/>
</dbReference>
<proteinExistence type="inferred from homology"/>
<comment type="cofactor">
    <cofactor evidence="14">
        <name>[4Fe-4S] cluster</name>
        <dbReference type="ChEBI" id="CHEBI:49883"/>
    </cofactor>
    <text evidence="14">Binds 1 [4Fe-4S] cluster.</text>
</comment>
<dbReference type="Gene3D" id="3.40.50.300">
    <property type="entry name" value="P-loop containing nucleotide triphosphate hydrolases"/>
    <property type="match status" value="3"/>
</dbReference>
<accession>A0A0L9Y949</accession>
<protein>
    <recommendedName>
        <fullName evidence="14">ATP-dependent helicase/deoxyribonuclease subunit B</fullName>
        <ecNumber evidence="14">3.1.-.-</ecNumber>
    </recommendedName>
    <alternativeName>
        <fullName evidence="14">ATP-dependent helicase/nuclease subunit AddB</fullName>
    </alternativeName>
</protein>
<dbReference type="Pfam" id="PF21445">
    <property type="entry name" value="ADDB_N"/>
    <property type="match status" value="1"/>
</dbReference>
<dbReference type="EC" id="3.1.-.-" evidence="14"/>
<dbReference type="Pfam" id="PF12705">
    <property type="entry name" value="PDDEXK_1"/>
    <property type="match status" value="1"/>
</dbReference>
<dbReference type="SUPFAM" id="SSF52540">
    <property type="entry name" value="P-loop containing nucleoside triphosphate hydrolases"/>
    <property type="match status" value="2"/>
</dbReference>
<comment type="similarity">
    <text evidence="14">Belongs to the helicase family. AddB/RexB type 1 subfamily.</text>
</comment>
<keyword evidence="11 14" id="KW-0411">Iron-sulfur</keyword>
<dbReference type="GO" id="GO:0000724">
    <property type="term" value="P:double-strand break repair via homologous recombination"/>
    <property type="evidence" value="ECO:0007669"/>
    <property type="project" value="UniProtKB-UniRule"/>
</dbReference>
<dbReference type="AlphaFoldDB" id="A0A0L9Y949"/>
<dbReference type="InterPro" id="IPR014140">
    <property type="entry name" value="DNA_helicase_suAddB"/>
</dbReference>
<comment type="cofactor">
    <cofactor evidence="14">
        <name>Mg(2+)</name>
        <dbReference type="ChEBI" id="CHEBI:18420"/>
    </cofactor>
</comment>
<feature type="domain" description="UvrD-like helicase C-terminal" evidence="15">
    <location>
        <begin position="276"/>
        <end position="579"/>
    </location>
</feature>
<feature type="binding site" evidence="14">
    <location>
        <position position="1106"/>
    </location>
    <ligand>
        <name>[4Fe-4S] cluster</name>
        <dbReference type="ChEBI" id="CHEBI:49883"/>
    </ligand>
</feature>
<keyword evidence="13 14" id="KW-0234">DNA repair</keyword>
<keyword evidence="10 14" id="KW-0408">Iron</keyword>
<keyword evidence="3 14" id="KW-0479">Metal-binding</keyword>
<dbReference type="GO" id="GO:0046872">
    <property type="term" value="F:metal ion binding"/>
    <property type="evidence" value="ECO:0007669"/>
    <property type="project" value="UniProtKB-KW"/>
</dbReference>
<evidence type="ECO:0000256" key="6">
    <source>
        <dbReference type="ARBA" id="ARBA00022801"/>
    </source>
</evidence>
<dbReference type="InterPro" id="IPR049035">
    <property type="entry name" value="ADDB_N"/>
</dbReference>